<dbReference type="InterPro" id="IPR001841">
    <property type="entry name" value="Znf_RING"/>
</dbReference>
<evidence type="ECO:0000313" key="6">
    <source>
        <dbReference type="Proteomes" id="UP000274131"/>
    </source>
</evidence>
<dbReference type="GO" id="GO:0008270">
    <property type="term" value="F:zinc ion binding"/>
    <property type="evidence" value="ECO:0007669"/>
    <property type="project" value="UniProtKB-KW"/>
</dbReference>
<gene>
    <name evidence="5" type="ORF">EVEC_LOCUS2979</name>
</gene>
<evidence type="ECO:0000256" key="2">
    <source>
        <dbReference type="ARBA" id="ARBA00022833"/>
    </source>
</evidence>
<feature type="domain" description="RING-type" evidence="4">
    <location>
        <begin position="19"/>
        <end position="59"/>
    </location>
</feature>
<keyword evidence="1 3" id="KW-0479">Metal-binding</keyword>
<keyword evidence="1 3" id="KW-0863">Zinc-finger</keyword>
<dbReference type="InterPro" id="IPR013083">
    <property type="entry name" value="Znf_RING/FYVE/PHD"/>
</dbReference>
<reference evidence="5 6" key="2">
    <citation type="submission" date="2018-10" db="EMBL/GenBank/DDBJ databases">
        <authorList>
            <consortium name="Pathogen Informatics"/>
        </authorList>
    </citation>
    <scope>NUCLEOTIDE SEQUENCE [LARGE SCALE GENOMIC DNA]</scope>
</reference>
<dbReference type="WBParaSite" id="EVEC_0000327101-mRNA-1">
    <property type="protein sequence ID" value="EVEC_0000327101-mRNA-1"/>
    <property type="gene ID" value="EVEC_0000327101"/>
</dbReference>
<evidence type="ECO:0000259" key="4">
    <source>
        <dbReference type="PROSITE" id="PS50089"/>
    </source>
</evidence>
<dbReference type="Pfam" id="PF13920">
    <property type="entry name" value="zf-C3HC4_3"/>
    <property type="match status" value="1"/>
</dbReference>
<dbReference type="EMBL" id="UXUI01007484">
    <property type="protein sequence ID" value="VDD87836.1"/>
    <property type="molecule type" value="Genomic_DNA"/>
</dbReference>
<proteinExistence type="predicted"/>
<dbReference type="OrthoDB" id="1711136at2759"/>
<dbReference type="PROSITE" id="PS50089">
    <property type="entry name" value="ZF_RING_2"/>
    <property type="match status" value="1"/>
</dbReference>
<dbReference type="AlphaFoldDB" id="A0A0N4V045"/>
<organism evidence="7">
    <name type="scientific">Enterobius vermicularis</name>
    <name type="common">Human pinworm</name>
    <dbReference type="NCBI Taxonomy" id="51028"/>
    <lineage>
        <taxon>Eukaryota</taxon>
        <taxon>Metazoa</taxon>
        <taxon>Ecdysozoa</taxon>
        <taxon>Nematoda</taxon>
        <taxon>Chromadorea</taxon>
        <taxon>Rhabditida</taxon>
        <taxon>Spirurina</taxon>
        <taxon>Oxyuridomorpha</taxon>
        <taxon>Oxyuroidea</taxon>
        <taxon>Oxyuridae</taxon>
        <taxon>Enterobius</taxon>
    </lineage>
</organism>
<evidence type="ECO:0000313" key="5">
    <source>
        <dbReference type="EMBL" id="VDD87836.1"/>
    </source>
</evidence>
<dbReference type="Proteomes" id="UP000274131">
    <property type="component" value="Unassembled WGS sequence"/>
</dbReference>
<evidence type="ECO:0000256" key="1">
    <source>
        <dbReference type="ARBA" id="ARBA00022771"/>
    </source>
</evidence>
<name>A0A0N4V045_ENTVE</name>
<keyword evidence="2" id="KW-0862">Zinc</keyword>
<sequence>MLCDLSEFDTYRLATRMLCCVCLKKEKSVLLEPCRHVCLCSECAIDLNKKEIPRCPMCHFIVKYQHEVFI</sequence>
<protein>
    <submittedName>
        <fullName evidence="7">RING-type domain-containing protein</fullName>
    </submittedName>
</protein>
<evidence type="ECO:0000313" key="7">
    <source>
        <dbReference type="WBParaSite" id="EVEC_0000327101-mRNA-1"/>
    </source>
</evidence>
<accession>A0A0N4V045</accession>
<dbReference type="Gene3D" id="3.30.40.10">
    <property type="entry name" value="Zinc/RING finger domain, C3HC4 (zinc finger)"/>
    <property type="match status" value="1"/>
</dbReference>
<keyword evidence="6" id="KW-1185">Reference proteome</keyword>
<evidence type="ECO:0000256" key="3">
    <source>
        <dbReference type="PROSITE-ProRule" id="PRU00175"/>
    </source>
</evidence>
<reference evidence="7" key="1">
    <citation type="submission" date="2017-02" db="UniProtKB">
        <authorList>
            <consortium name="WormBaseParasite"/>
        </authorList>
    </citation>
    <scope>IDENTIFICATION</scope>
</reference>
<dbReference type="SUPFAM" id="SSF57850">
    <property type="entry name" value="RING/U-box"/>
    <property type="match status" value="1"/>
</dbReference>